<evidence type="ECO:0000256" key="6">
    <source>
        <dbReference type="ARBA" id="ARBA00023065"/>
    </source>
</evidence>
<dbReference type="PANTHER" id="PTHR33281:SF19">
    <property type="entry name" value="VOLTAGE-DEPENDENT ANION CHANNEL-FORMING PROTEIN YNEE"/>
    <property type="match status" value="1"/>
</dbReference>
<protein>
    <recommendedName>
        <fullName evidence="12">Multidrug transporter</fullName>
    </recommendedName>
</protein>
<evidence type="ECO:0000256" key="4">
    <source>
        <dbReference type="ARBA" id="ARBA00022692"/>
    </source>
</evidence>
<dbReference type="Proteomes" id="UP000004210">
    <property type="component" value="Unassembled WGS sequence"/>
</dbReference>
<feature type="transmembrane region" description="Helical" evidence="9">
    <location>
        <begin position="20"/>
        <end position="37"/>
    </location>
</feature>
<feature type="transmembrane region" description="Helical" evidence="9">
    <location>
        <begin position="43"/>
        <end position="62"/>
    </location>
</feature>
<reference evidence="10 11" key="1">
    <citation type="journal article" date="2012" name="J. Bacteriol.">
        <title>Genome sequences for six rhodanobacter strains, isolated from soils and the terrestrial subsurface, with variable denitrification capabilities.</title>
        <authorList>
            <person name="Kostka J.E."/>
            <person name="Green S.J."/>
            <person name="Rishishwar L."/>
            <person name="Prakash O."/>
            <person name="Katz L.S."/>
            <person name="Marino-Ramirez L."/>
            <person name="Jordan I.K."/>
            <person name="Munk C."/>
            <person name="Ivanova N."/>
            <person name="Mikhailova N."/>
            <person name="Watson D.B."/>
            <person name="Brown S.D."/>
            <person name="Palumbo A.V."/>
            <person name="Brooks S.C."/>
        </authorList>
    </citation>
    <scope>NUCLEOTIDE SEQUENCE [LARGE SCALE GENOMIC DNA]</scope>
    <source>
        <strain evidence="11">Jip2T</strain>
    </source>
</reference>
<evidence type="ECO:0000256" key="2">
    <source>
        <dbReference type="ARBA" id="ARBA00022448"/>
    </source>
</evidence>
<name>I4VSX0_9GAMM</name>
<evidence type="ECO:0000313" key="10">
    <source>
        <dbReference type="EMBL" id="EIL90311.1"/>
    </source>
</evidence>
<dbReference type="Pfam" id="PF25539">
    <property type="entry name" value="Bestrophin_2"/>
    <property type="match status" value="1"/>
</dbReference>
<keyword evidence="2" id="KW-0813">Transport</keyword>
<dbReference type="GO" id="GO:0005254">
    <property type="term" value="F:chloride channel activity"/>
    <property type="evidence" value="ECO:0007669"/>
    <property type="project" value="InterPro"/>
</dbReference>
<keyword evidence="11" id="KW-1185">Reference proteome</keyword>
<dbReference type="InterPro" id="IPR044669">
    <property type="entry name" value="YneE/VCCN1/2-like"/>
</dbReference>
<gene>
    <name evidence="10" type="ORF">UU9_05884</name>
</gene>
<organism evidence="10 11">
    <name type="scientific">Rhodanobacter fulvus Jip2</name>
    <dbReference type="NCBI Taxonomy" id="1163408"/>
    <lineage>
        <taxon>Bacteria</taxon>
        <taxon>Pseudomonadati</taxon>
        <taxon>Pseudomonadota</taxon>
        <taxon>Gammaproteobacteria</taxon>
        <taxon>Lysobacterales</taxon>
        <taxon>Rhodanobacteraceae</taxon>
        <taxon>Rhodanobacter</taxon>
    </lineage>
</organism>
<keyword evidence="4 9" id="KW-0812">Transmembrane</keyword>
<comment type="subcellular location">
    <subcellularLocation>
        <location evidence="1">Cell membrane</location>
        <topology evidence="1">Multi-pass membrane protein</topology>
    </subcellularLocation>
</comment>
<evidence type="ECO:0008006" key="12">
    <source>
        <dbReference type="Google" id="ProtNLM"/>
    </source>
</evidence>
<proteinExistence type="inferred from homology"/>
<feature type="transmembrane region" description="Helical" evidence="9">
    <location>
        <begin position="258"/>
        <end position="279"/>
    </location>
</feature>
<dbReference type="eggNOG" id="COG3781">
    <property type="taxonomic scope" value="Bacteria"/>
</dbReference>
<evidence type="ECO:0000256" key="7">
    <source>
        <dbReference type="ARBA" id="ARBA00023136"/>
    </source>
</evidence>
<evidence type="ECO:0000256" key="3">
    <source>
        <dbReference type="ARBA" id="ARBA00022475"/>
    </source>
</evidence>
<comment type="caution">
    <text evidence="10">The sequence shown here is derived from an EMBL/GenBank/DDBJ whole genome shotgun (WGS) entry which is preliminary data.</text>
</comment>
<evidence type="ECO:0000256" key="9">
    <source>
        <dbReference type="SAM" id="Phobius"/>
    </source>
</evidence>
<keyword evidence="7 9" id="KW-0472">Membrane</keyword>
<keyword evidence="6" id="KW-0406">Ion transport</keyword>
<evidence type="ECO:0000256" key="5">
    <source>
        <dbReference type="ARBA" id="ARBA00022989"/>
    </source>
</evidence>
<feature type="transmembrane region" description="Helical" evidence="9">
    <location>
        <begin position="226"/>
        <end position="246"/>
    </location>
</feature>
<accession>I4VSX0</accession>
<evidence type="ECO:0000256" key="1">
    <source>
        <dbReference type="ARBA" id="ARBA00004651"/>
    </source>
</evidence>
<dbReference type="OrthoDB" id="445589at2"/>
<sequence>MHAGKSYKFSEFLFWTRRSVYGLVAIATTLVVLHEVAGWKWLVVPWSVVLILGTAVALMVGFKSTQTYGRTWEAQRIWSSIVSRSRVWGEMSTALARRDESTKFIYGHFAWLATLRYAMRERRAWENGDRSSNKEYGRFYEVPEKENSLEIELMKYLPAEEVAPILVAGNKAARVLTFQGRALRHSLDGGGMSVNTFMEMQRVVNDLHECQCKSEMIKNSPYPRQYAIVNAIFVRILCFILPLAMIDQFDQLNETVSGFMKGYMVWLSIPVTVVISWMFTSMDEVGESTSNPFEGGANDIPITRLCDDIELELKELLGETGIGAMQRPKNEIVM</sequence>
<keyword evidence="5 9" id="KW-1133">Transmembrane helix</keyword>
<keyword evidence="3" id="KW-1003">Cell membrane</keyword>
<dbReference type="GO" id="GO:0005886">
    <property type="term" value="C:plasma membrane"/>
    <property type="evidence" value="ECO:0007669"/>
    <property type="project" value="UniProtKB-SubCell"/>
</dbReference>
<comment type="similarity">
    <text evidence="8">Belongs to the anion channel-forming bestrophin (TC 1.A.46) family.</text>
</comment>
<evidence type="ECO:0000313" key="11">
    <source>
        <dbReference type="Proteomes" id="UP000004210"/>
    </source>
</evidence>
<dbReference type="AlphaFoldDB" id="I4VSX0"/>
<dbReference type="RefSeq" id="WP_007080817.1">
    <property type="nucleotide sequence ID" value="NZ_AJXU01000028.1"/>
</dbReference>
<dbReference type="PANTHER" id="PTHR33281">
    <property type="entry name" value="UPF0187 PROTEIN YNEE"/>
    <property type="match status" value="1"/>
</dbReference>
<dbReference type="EMBL" id="AJXU01000028">
    <property type="protein sequence ID" value="EIL90311.1"/>
    <property type="molecule type" value="Genomic_DNA"/>
</dbReference>
<evidence type="ECO:0000256" key="8">
    <source>
        <dbReference type="ARBA" id="ARBA00034708"/>
    </source>
</evidence>
<dbReference type="PATRIC" id="fig|1163408.3.peg.1209"/>